<accession>A0A3N0UZD7</accession>
<feature type="compositionally biased region" description="Polar residues" evidence="1">
    <location>
        <begin position="8"/>
        <end position="22"/>
    </location>
</feature>
<sequence length="225" mass="24538">MTHVEQALTFTPTQGGSQATQGRSDKQAWLYSLEKTGLSEALSKTKIVPGLEQRAQNHLPESQANLPTQKVSQSGLSEASVQVNSPPTIHASAGLEKVAAHPSLEHSTTKLLDQSLAVPALSQVPVKLADAAIGDISMRYWFNLLKPTAEWSLKNMLALNSSQGVEVWVRDPDLDSETRIRAFLKDLNQTMGSLGASLVRVVINGQQRYLLNQPQHTSLRSHDGR</sequence>
<gene>
    <name evidence="2" type="ORF">ED236_09255</name>
</gene>
<proteinExistence type="predicted"/>
<dbReference type="Proteomes" id="UP000275137">
    <property type="component" value="Unassembled WGS sequence"/>
</dbReference>
<evidence type="ECO:0000313" key="3">
    <source>
        <dbReference type="Proteomes" id="UP000275137"/>
    </source>
</evidence>
<reference evidence="2 3" key="1">
    <citation type="submission" date="2018-10" db="EMBL/GenBank/DDBJ databases">
        <authorList>
            <person name="Chen W.-M."/>
        </authorList>
    </citation>
    <scope>NUCLEOTIDE SEQUENCE [LARGE SCALE GENOMIC DNA]</scope>
    <source>
        <strain evidence="2 3">H-5</strain>
    </source>
</reference>
<keyword evidence="3" id="KW-1185">Reference proteome</keyword>
<dbReference type="AlphaFoldDB" id="A0A3N0UZD7"/>
<protein>
    <submittedName>
        <fullName evidence="2">Uncharacterized protein</fullName>
    </submittedName>
</protein>
<dbReference type="RefSeq" id="WP_123237681.1">
    <property type="nucleotide sequence ID" value="NZ_RJVP01000004.1"/>
</dbReference>
<evidence type="ECO:0000256" key="1">
    <source>
        <dbReference type="SAM" id="MobiDB-lite"/>
    </source>
</evidence>
<feature type="region of interest" description="Disordered" evidence="1">
    <location>
        <begin position="1"/>
        <end position="23"/>
    </location>
</feature>
<name>A0A3N0UZD7_9PROT</name>
<dbReference type="EMBL" id="RJVP01000004">
    <property type="protein sequence ID" value="ROH85907.1"/>
    <property type="molecule type" value="Genomic_DNA"/>
</dbReference>
<organism evidence="2 3">
    <name type="scientific">Pseudomethylobacillus aquaticus</name>
    <dbReference type="NCBI Taxonomy" id="2676064"/>
    <lineage>
        <taxon>Bacteria</taxon>
        <taxon>Pseudomonadati</taxon>
        <taxon>Pseudomonadota</taxon>
        <taxon>Betaproteobacteria</taxon>
        <taxon>Nitrosomonadales</taxon>
        <taxon>Methylophilaceae</taxon>
        <taxon>Pseudomethylobacillus</taxon>
    </lineage>
</organism>
<comment type="caution">
    <text evidence="2">The sequence shown here is derived from an EMBL/GenBank/DDBJ whole genome shotgun (WGS) entry which is preliminary data.</text>
</comment>
<feature type="region of interest" description="Disordered" evidence="1">
    <location>
        <begin position="58"/>
        <end position="80"/>
    </location>
</feature>
<evidence type="ECO:0000313" key="2">
    <source>
        <dbReference type="EMBL" id="ROH85907.1"/>
    </source>
</evidence>